<proteinExistence type="predicted"/>
<evidence type="ECO:0000313" key="1">
    <source>
        <dbReference type="EMBL" id="CAI9953932.1"/>
    </source>
</evidence>
<dbReference type="Proteomes" id="UP001642409">
    <property type="component" value="Unassembled WGS sequence"/>
</dbReference>
<evidence type="ECO:0000313" key="2">
    <source>
        <dbReference type="EMBL" id="CAL6079676.1"/>
    </source>
</evidence>
<protein>
    <submittedName>
        <fullName evidence="2">Hypothetical_protein</fullName>
    </submittedName>
</protein>
<reference evidence="1" key="1">
    <citation type="submission" date="2023-06" db="EMBL/GenBank/DDBJ databases">
        <authorList>
            <person name="Kurt Z."/>
        </authorList>
    </citation>
    <scope>NUCLEOTIDE SEQUENCE</scope>
</reference>
<dbReference type="EMBL" id="CAXDID020000341">
    <property type="protein sequence ID" value="CAL6079676.1"/>
    <property type="molecule type" value="Genomic_DNA"/>
</dbReference>
<sequence>MAILEFDQINMIQMWCNSIQFLLQVTCTNSAQQKQDSDTKQFQASSLIFLIFCQRSGSKIEKTELSSYHVIQQYIFFRTVENKKTQINPTVLQRLIKLEQFWFEVNFHKHHLKTNSRFDQFSTPYSDKVL</sequence>
<gene>
    <name evidence="1" type="ORF">HINF_LOCUS41577</name>
    <name evidence="2" type="ORF">HINF_LOCUS59501</name>
</gene>
<evidence type="ECO:0000313" key="3">
    <source>
        <dbReference type="Proteomes" id="UP001642409"/>
    </source>
</evidence>
<accession>A0AA86QCX0</accession>
<organism evidence="1">
    <name type="scientific">Hexamita inflata</name>
    <dbReference type="NCBI Taxonomy" id="28002"/>
    <lineage>
        <taxon>Eukaryota</taxon>
        <taxon>Metamonada</taxon>
        <taxon>Diplomonadida</taxon>
        <taxon>Hexamitidae</taxon>
        <taxon>Hexamitinae</taxon>
        <taxon>Hexamita</taxon>
    </lineage>
</organism>
<reference evidence="2 3" key="2">
    <citation type="submission" date="2024-07" db="EMBL/GenBank/DDBJ databases">
        <authorList>
            <person name="Akdeniz Z."/>
        </authorList>
    </citation>
    <scope>NUCLEOTIDE SEQUENCE [LARGE SCALE GENOMIC DNA]</scope>
</reference>
<name>A0AA86QCX0_9EUKA</name>
<dbReference type="AlphaFoldDB" id="A0AA86QCX0"/>
<dbReference type="EMBL" id="CATOUU010000842">
    <property type="protein sequence ID" value="CAI9953932.1"/>
    <property type="molecule type" value="Genomic_DNA"/>
</dbReference>
<comment type="caution">
    <text evidence="1">The sequence shown here is derived from an EMBL/GenBank/DDBJ whole genome shotgun (WGS) entry which is preliminary data.</text>
</comment>
<keyword evidence="3" id="KW-1185">Reference proteome</keyword>